<evidence type="ECO:0000313" key="3">
    <source>
        <dbReference type="Proteomes" id="UP001320420"/>
    </source>
</evidence>
<evidence type="ECO:0000313" key="2">
    <source>
        <dbReference type="EMBL" id="KAK7739834.1"/>
    </source>
</evidence>
<comment type="caution">
    <text evidence="2">The sequence shown here is derived from an EMBL/GenBank/DDBJ whole genome shotgun (WGS) entry which is preliminary data.</text>
</comment>
<proteinExistence type="predicted"/>
<feature type="domain" description="2EXR" evidence="1">
    <location>
        <begin position="18"/>
        <end position="106"/>
    </location>
</feature>
<accession>A0AAN9U5A3</accession>
<dbReference type="InterPro" id="IPR045518">
    <property type="entry name" value="2EXR"/>
</dbReference>
<reference evidence="2 3" key="1">
    <citation type="submission" date="2024-02" db="EMBL/GenBank/DDBJ databases">
        <title>De novo assembly and annotation of 12 fungi associated with fruit tree decline syndrome in Ontario, Canada.</title>
        <authorList>
            <person name="Sulman M."/>
            <person name="Ellouze W."/>
            <person name="Ilyukhin E."/>
        </authorList>
    </citation>
    <scope>NUCLEOTIDE SEQUENCE [LARGE SCALE GENOMIC DNA]</scope>
    <source>
        <strain evidence="2 3">M11/M66-122</strain>
    </source>
</reference>
<evidence type="ECO:0000259" key="1">
    <source>
        <dbReference type="Pfam" id="PF20150"/>
    </source>
</evidence>
<dbReference type="AlphaFoldDB" id="A0AAN9U5A3"/>
<protein>
    <recommendedName>
        <fullName evidence="1">2EXR domain-containing protein</fullName>
    </recommendedName>
</protein>
<organism evidence="2 3">
    <name type="scientific">Diatrype stigma</name>
    <dbReference type="NCBI Taxonomy" id="117547"/>
    <lineage>
        <taxon>Eukaryota</taxon>
        <taxon>Fungi</taxon>
        <taxon>Dikarya</taxon>
        <taxon>Ascomycota</taxon>
        <taxon>Pezizomycotina</taxon>
        <taxon>Sordariomycetes</taxon>
        <taxon>Xylariomycetidae</taxon>
        <taxon>Xylariales</taxon>
        <taxon>Diatrypaceae</taxon>
        <taxon>Diatrype</taxon>
    </lineage>
</organism>
<keyword evidence="3" id="KW-1185">Reference proteome</keyword>
<gene>
    <name evidence="2" type="ORF">SLS62_011184</name>
</gene>
<sequence length="220" mass="24853">MSPTPTPTLNPSPSPLYRLPLSLRLRIWRTTWEVRRVRLVHTVRRLRPHDRDGPAIRITTAATPPAPASLHVDRESRRETLRHYEAAFAVQGGFSHVWFNYDLDVLELPPARAFGDGNSLMRFRDFARLRKVSLSGDILDHRRGLLDGDRDCGPDDVVGERHASSSSSSTAEEWFVPATSCATRNPSLMTLLMPNLREIWLGDTLVWSGPGAWPLFSMAY</sequence>
<dbReference type="PANTHER" id="PTHR35910">
    <property type="entry name" value="2EXR DOMAIN-CONTAINING PROTEIN"/>
    <property type="match status" value="1"/>
</dbReference>
<dbReference type="Proteomes" id="UP001320420">
    <property type="component" value="Unassembled WGS sequence"/>
</dbReference>
<dbReference type="EMBL" id="JAKJXP020000175">
    <property type="protein sequence ID" value="KAK7739834.1"/>
    <property type="molecule type" value="Genomic_DNA"/>
</dbReference>
<dbReference type="PANTHER" id="PTHR35910:SF1">
    <property type="entry name" value="2EXR DOMAIN-CONTAINING PROTEIN"/>
    <property type="match status" value="1"/>
</dbReference>
<name>A0AAN9U5A3_9PEZI</name>
<dbReference type="Pfam" id="PF20150">
    <property type="entry name" value="2EXR"/>
    <property type="match status" value="1"/>
</dbReference>